<evidence type="ECO:0000313" key="2">
    <source>
        <dbReference type="Proteomes" id="UP001146120"/>
    </source>
</evidence>
<comment type="caution">
    <text evidence="1">The sequence shown here is derived from an EMBL/GenBank/DDBJ whole genome shotgun (WGS) entry which is preliminary data.</text>
</comment>
<organism evidence="1 2">
    <name type="scientific">Lagenidium giganteum</name>
    <dbReference type="NCBI Taxonomy" id="4803"/>
    <lineage>
        <taxon>Eukaryota</taxon>
        <taxon>Sar</taxon>
        <taxon>Stramenopiles</taxon>
        <taxon>Oomycota</taxon>
        <taxon>Peronosporomycetes</taxon>
        <taxon>Pythiales</taxon>
        <taxon>Pythiaceae</taxon>
    </lineage>
</organism>
<dbReference type="Proteomes" id="UP001146120">
    <property type="component" value="Unassembled WGS sequence"/>
</dbReference>
<sequence>MDFLPWREVHSKDCLRSDHTGSAAGYKTFAWDERTRLQNEVLDGLPGEVFIVAAEVAVRGGLAHDWALELQVTLEDTGAQVKVLLNDLHEVIVGEAVLHGAVRVNVDAKWVWHTNSVRKLHEGTRSEALGNDRLSDPTRGVSGRTVHLGGVLAREGTTTVGAPATIGVDDDLTASEAGITVWATNDEAARWVQVVHGLVVEVLLWDNGLNDVLHEVSSDLLVADFIVVLGRDDDSVHALWHHAAIFFLVLDGDLGLAIRADPVESAVLAHFSQTRAQLGGEDVRERHELLGLVGGIAEHDALVTGADILFSLRVNRLGDIWRLLLNGNNDVDGLVVEALGWVIVADVLDGVADDLFVVDDGLGGDFTENHDHAGLGARLAGNARVWILGNAGIEHGIRDLIAELVWMALVHGLGREQEGAAGLRFGLLRHSDCVGRTGLLAVNSKVTNPAFTTHVVAHRATASWRGWAVDRLLAACAVDRRSEIRGMHGAAQNLKTSNVPGFEWPETLLA</sequence>
<reference evidence="1" key="1">
    <citation type="submission" date="2022-11" db="EMBL/GenBank/DDBJ databases">
        <authorList>
            <person name="Morgan W.R."/>
            <person name="Tartar A."/>
        </authorList>
    </citation>
    <scope>NUCLEOTIDE SEQUENCE</scope>
    <source>
        <strain evidence="1">ARSEF 373</strain>
    </source>
</reference>
<reference evidence="1" key="2">
    <citation type="journal article" date="2023" name="Microbiol Resour">
        <title>Decontamination and Annotation of the Draft Genome Sequence of the Oomycete Lagenidium giganteum ARSEF 373.</title>
        <authorList>
            <person name="Morgan W.R."/>
            <person name="Tartar A."/>
        </authorList>
    </citation>
    <scope>NUCLEOTIDE SEQUENCE</scope>
    <source>
        <strain evidence="1">ARSEF 373</strain>
    </source>
</reference>
<gene>
    <name evidence="1" type="ORF">N0F65_000677</name>
</gene>
<accession>A0AAV2YX37</accession>
<dbReference type="AntiFam" id="ANF00232">
    <property type="entry name" value="Shadow ORF (opposite metK)"/>
</dbReference>
<evidence type="ECO:0000313" key="1">
    <source>
        <dbReference type="EMBL" id="DAZ98358.1"/>
    </source>
</evidence>
<keyword evidence="2" id="KW-1185">Reference proteome</keyword>
<proteinExistence type="predicted"/>
<protein>
    <submittedName>
        <fullName evidence="1">Uncharacterized protein</fullName>
    </submittedName>
</protein>
<name>A0AAV2YX37_9STRA</name>
<dbReference type="AlphaFoldDB" id="A0AAV2YX37"/>
<dbReference type="EMBL" id="DAKRPA010000108">
    <property type="protein sequence ID" value="DAZ98358.1"/>
    <property type="molecule type" value="Genomic_DNA"/>
</dbReference>